<dbReference type="InterPro" id="IPR010982">
    <property type="entry name" value="Lambda_DNA-bd_dom_sf"/>
</dbReference>
<dbReference type="InterPro" id="IPR001387">
    <property type="entry name" value="Cro/C1-type_HTH"/>
</dbReference>
<dbReference type="SUPFAM" id="SSF47413">
    <property type="entry name" value="lambda repressor-like DNA-binding domains"/>
    <property type="match status" value="1"/>
</dbReference>
<evidence type="ECO:0000313" key="2">
    <source>
        <dbReference type="EMBL" id="SIS57556.1"/>
    </source>
</evidence>
<feature type="domain" description="HTH cro/C1-type" evidence="1">
    <location>
        <begin position="16"/>
        <end position="62"/>
    </location>
</feature>
<reference evidence="3" key="1">
    <citation type="submission" date="2017-01" db="EMBL/GenBank/DDBJ databases">
        <authorList>
            <person name="Varghese N."/>
            <person name="Submissions S."/>
        </authorList>
    </citation>
    <scope>NUCLEOTIDE SEQUENCE [LARGE SCALE GENOMIC DNA]</scope>
    <source>
        <strain evidence="3">DSM 23145</strain>
    </source>
</reference>
<name>A0A1N7K7J5_9FLAO</name>
<accession>A0A1N7K7J5</accession>
<organism evidence="2 3">
    <name type="scientific">Kaistella chaponensis</name>
    <dbReference type="NCBI Taxonomy" id="713588"/>
    <lineage>
        <taxon>Bacteria</taxon>
        <taxon>Pseudomonadati</taxon>
        <taxon>Bacteroidota</taxon>
        <taxon>Flavobacteriia</taxon>
        <taxon>Flavobacteriales</taxon>
        <taxon>Weeksellaceae</taxon>
        <taxon>Chryseobacterium group</taxon>
        <taxon>Kaistella</taxon>
    </lineage>
</organism>
<protein>
    <submittedName>
        <fullName evidence="2">Helix-turn-helix</fullName>
    </submittedName>
</protein>
<dbReference type="Proteomes" id="UP000185839">
    <property type="component" value="Unassembled WGS sequence"/>
</dbReference>
<dbReference type="Pfam" id="PF01381">
    <property type="entry name" value="HTH_3"/>
    <property type="match status" value="1"/>
</dbReference>
<dbReference type="Gene3D" id="1.10.260.40">
    <property type="entry name" value="lambda repressor-like DNA-binding domains"/>
    <property type="match status" value="1"/>
</dbReference>
<sequence>MNLNERISKIIEYSELTASEFADEIEVQRSNISHIASGRNKPSLDFLIKIKNRFPELQWDWLITGLGEMVKKKDEEEIVEKPKPSSLPDLFSLINDENFGITESEDTIENESLRESKILEQSPKKKEIFDSHRLELSEPEIPKQPVENEAFKIKRIIWFYENGKFESFEP</sequence>
<dbReference type="OrthoDB" id="1034290at2"/>
<dbReference type="PROSITE" id="PS50943">
    <property type="entry name" value="HTH_CROC1"/>
    <property type="match status" value="1"/>
</dbReference>
<gene>
    <name evidence="2" type="ORF">SAMN05421789_10352</name>
</gene>
<evidence type="ECO:0000259" key="1">
    <source>
        <dbReference type="PROSITE" id="PS50943"/>
    </source>
</evidence>
<dbReference type="AlphaFoldDB" id="A0A1N7K7J5"/>
<proteinExistence type="predicted"/>
<dbReference type="GO" id="GO:0003677">
    <property type="term" value="F:DNA binding"/>
    <property type="evidence" value="ECO:0007669"/>
    <property type="project" value="InterPro"/>
</dbReference>
<dbReference type="EMBL" id="FTOI01000003">
    <property type="protein sequence ID" value="SIS57556.1"/>
    <property type="molecule type" value="Genomic_DNA"/>
</dbReference>
<evidence type="ECO:0000313" key="3">
    <source>
        <dbReference type="Proteomes" id="UP000185839"/>
    </source>
</evidence>
<dbReference type="STRING" id="713588.SAMN05421789_10352"/>
<keyword evidence="3" id="KW-1185">Reference proteome</keyword>
<dbReference type="CDD" id="cd00093">
    <property type="entry name" value="HTH_XRE"/>
    <property type="match status" value="1"/>
</dbReference>
<dbReference type="RefSeq" id="WP_076385579.1">
    <property type="nucleotide sequence ID" value="NZ_FTOI01000003.1"/>
</dbReference>